<proteinExistence type="inferred from homology"/>
<dbReference type="SUPFAM" id="SSF55469">
    <property type="entry name" value="FMN-dependent nitroreductase-like"/>
    <property type="match status" value="1"/>
</dbReference>
<sequence length="168" mass="18311">MDAYEAVRTVLAVREFADRPLPEEVVRRIVEAAHLTASARNRQPWHFLVVDDRETLRRLGELAPTGPYIAQAPLAVVVMVEESPLAVSDASRAIQSMALAAWSAGVGSNWVGFHGLDQVKAPLGIPERLDVLAIVPFGYPARPVGAGKKTRKPLAEVVSRNRYGHPFA</sequence>
<gene>
    <name evidence="4" type="ORF">AVDCRST_MAG59-2252</name>
</gene>
<keyword evidence="2" id="KW-0560">Oxidoreductase</keyword>
<dbReference type="GO" id="GO:0016491">
    <property type="term" value="F:oxidoreductase activity"/>
    <property type="evidence" value="ECO:0007669"/>
    <property type="project" value="UniProtKB-KW"/>
</dbReference>
<dbReference type="InterPro" id="IPR000415">
    <property type="entry name" value="Nitroreductase-like"/>
</dbReference>
<dbReference type="AlphaFoldDB" id="A0A6J4UVG0"/>
<evidence type="ECO:0000256" key="1">
    <source>
        <dbReference type="ARBA" id="ARBA00007118"/>
    </source>
</evidence>
<dbReference type="PANTHER" id="PTHR43673:SF10">
    <property type="entry name" value="NADH DEHYDROGENASE_NAD(P)H NITROREDUCTASE XCC3605-RELATED"/>
    <property type="match status" value="1"/>
</dbReference>
<evidence type="ECO:0000256" key="2">
    <source>
        <dbReference type="ARBA" id="ARBA00023002"/>
    </source>
</evidence>
<comment type="similarity">
    <text evidence="1">Belongs to the nitroreductase family.</text>
</comment>
<feature type="domain" description="Nitroreductase" evidence="3">
    <location>
        <begin position="13"/>
        <end position="64"/>
    </location>
</feature>
<reference evidence="4" key="1">
    <citation type="submission" date="2020-02" db="EMBL/GenBank/DDBJ databases">
        <authorList>
            <person name="Meier V. D."/>
        </authorList>
    </citation>
    <scope>NUCLEOTIDE SEQUENCE</scope>
    <source>
        <strain evidence="4">AVDCRST_MAG59</strain>
    </source>
</reference>
<protein>
    <submittedName>
        <fullName evidence="4">Nitroreductase family protein</fullName>
    </submittedName>
</protein>
<dbReference type="Pfam" id="PF00881">
    <property type="entry name" value="Nitroreductase"/>
    <property type="match status" value="2"/>
</dbReference>
<feature type="domain" description="Nitroreductase" evidence="3">
    <location>
        <begin position="70"/>
        <end position="139"/>
    </location>
</feature>
<organism evidence="4">
    <name type="scientific">uncultured Thermomicrobiales bacterium</name>
    <dbReference type="NCBI Taxonomy" id="1645740"/>
    <lineage>
        <taxon>Bacteria</taxon>
        <taxon>Pseudomonadati</taxon>
        <taxon>Thermomicrobiota</taxon>
        <taxon>Thermomicrobia</taxon>
        <taxon>Thermomicrobiales</taxon>
        <taxon>environmental samples</taxon>
    </lineage>
</organism>
<dbReference type="InterPro" id="IPR029479">
    <property type="entry name" value="Nitroreductase"/>
</dbReference>
<dbReference type="Gene3D" id="3.40.109.10">
    <property type="entry name" value="NADH Oxidase"/>
    <property type="match status" value="1"/>
</dbReference>
<name>A0A6J4UVG0_9BACT</name>
<evidence type="ECO:0000259" key="3">
    <source>
        <dbReference type="Pfam" id="PF00881"/>
    </source>
</evidence>
<accession>A0A6J4UVG0</accession>
<dbReference type="EMBL" id="CADCWF010000142">
    <property type="protein sequence ID" value="CAA9557270.1"/>
    <property type="molecule type" value="Genomic_DNA"/>
</dbReference>
<evidence type="ECO:0000313" key="4">
    <source>
        <dbReference type="EMBL" id="CAA9557270.1"/>
    </source>
</evidence>
<dbReference type="PANTHER" id="PTHR43673">
    <property type="entry name" value="NAD(P)H NITROREDUCTASE YDGI-RELATED"/>
    <property type="match status" value="1"/>
</dbReference>